<evidence type="ECO:0000313" key="8">
    <source>
        <dbReference type="Proteomes" id="UP000424462"/>
    </source>
</evidence>
<gene>
    <name evidence="7" type="primary">thiO</name>
    <name evidence="7" type="ORF">COCCU_08935</name>
</gene>
<dbReference type="SUPFAM" id="SSF51905">
    <property type="entry name" value="FAD/NAD(P)-binding domain"/>
    <property type="match status" value="1"/>
</dbReference>
<evidence type="ECO:0000256" key="4">
    <source>
        <dbReference type="ARBA" id="ARBA00049872"/>
    </source>
</evidence>
<sequence length="400" mass="43138">MRERQTGRMIVIGGGLVGLVTCFELSEQGFQVTLIDPEPASGATHYAGGMLAPIAEVQYRQEALFPLMLQAAALYPDLIERVSRASASPIDYRPRGTLVVAADRADARHLQELGDYQRLHGMSPVELSVTRARRLEPALSPRISGAVSIPDDHQVSPRLFAAALLDVLKQRGVKIIRERVRHLEGADPCLAVHTETQVIETGDAQVILANGLGAAQVSGWYTQDNPLQLRPVYGDIMNLRVPEYLRPLSERVIRGFVEDRPVYLIPRSDGTLTLGASSRENDSALPNVGAVHELLRDGIRLLPGLEECELLEVGVGARPGTPDDLPYLGRVGRNLIISTGYFRHGILLSALGAHAVVDLLLGKKLPAGVDLTACDPWRHVGGSAPAAHSGAAQHPGTPPF</sequence>
<dbReference type="Gene3D" id="3.30.9.10">
    <property type="entry name" value="D-Amino Acid Oxidase, subunit A, domain 2"/>
    <property type="match status" value="1"/>
</dbReference>
<evidence type="ECO:0000259" key="6">
    <source>
        <dbReference type="Pfam" id="PF01266"/>
    </source>
</evidence>
<evidence type="ECO:0000256" key="2">
    <source>
        <dbReference type="ARBA" id="ARBA00022977"/>
    </source>
</evidence>
<evidence type="ECO:0000256" key="5">
    <source>
        <dbReference type="ARBA" id="ARBA00050018"/>
    </source>
</evidence>
<accession>A0A6B8W577</accession>
<dbReference type="GO" id="GO:0005737">
    <property type="term" value="C:cytoplasm"/>
    <property type="evidence" value="ECO:0007669"/>
    <property type="project" value="TreeGrafter"/>
</dbReference>
<dbReference type="EMBL" id="CP046455">
    <property type="protein sequence ID" value="QGU07711.1"/>
    <property type="molecule type" value="Genomic_DNA"/>
</dbReference>
<dbReference type="EC" id="1.4.3.19" evidence="5"/>
<name>A0A6B8W577_9CORY</name>
<dbReference type="KEGG" id="cok:COCCU_08935"/>
<dbReference type="InterPro" id="IPR012727">
    <property type="entry name" value="Gly_oxidase_ThiO"/>
</dbReference>
<dbReference type="Gene3D" id="3.50.50.60">
    <property type="entry name" value="FAD/NAD(P)-binding domain"/>
    <property type="match status" value="1"/>
</dbReference>
<feature type="domain" description="FAD dependent oxidoreductase" evidence="6">
    <location>
        <begin position="9"/>
        <end position="359"/>
    </location>
</feature>
<dbReference type="GO" id="GO:0043799">
    <property type="term" value="F:glycine oxidase activity"/>
    <property type="evidence" value="ECO:0007669"/>
    <property type="project" value="UniProtKB-EC"/>
</dbReference>
<dbReference type="Pfam" id="PF01266">
    <property type="entry name" value="DAO"/>
    <property type="match status" value="1"/>
</dbReference>
<comment type="pathway">
    <text evidence="1">Cofactor biosynthesis; thiamine diphosphate biosynthesis.</text>
</comment>
<dbReference type="GO" id="GO:0009228">
    <property type="term" value="P:thiamine biosynthetic process"/>
    <property type="evidence" value="ECO:0007669"/>
    <property type="project" value="UniProtKB-KW"/>
</dbReference>
<dbReference type="PANTHER" id="PTHR13847">
    <property type="entry name" value="SARCOSINE DEHYDROGENASE-RELATED"/>
    <property type="match status" value="1"/>
</dbReference>
<dbReference type="SUPFAM" id="SSF54373">
    <property type="entry name" value="FAD-linked reductases, C-terminal domain"/>
    <property type="match status" value="1"/>
</dbReference>
<dbReference type="InterPro" id="IPR006076">
    <property type="entry name" value="FAD-dep_OxRdtase"/>
</dbReference>
<dbReference type="NCBIfam" id="TIGR02352">
    <property type="entry name" value="thiamin_ThiO"/>
    <property type="match status" value="1"/>
</dbReference>
<proteinExistence type="predicted"/>
<protein>
    <recommendedName>
        <fullName evidence="5">glycine oxidase</fullName>
        <ecNumber evidence="5">1.4.3.19</ecNumber>
    </recommendedName>
</protein>
<dbReference type="AlphaFoldDB" id="A0A6B8W577"/>
<dbReference type="PANTHER" id="PTHR13847:SF289">
    <property type="entry name" value="GLYCINE OXIDASE"/>
    <property type="match status" value="1"/>
</dbReference>
<comment type="catalytic activity">
    <reaction evidence="4">
        <text>glycine + O2 + H2O = glyoxylate + H2O2 + NH4(+)</text>
        <dbReference type="Rhea" id="RHEA:11532"/>
        <dbReference type="ChEBI" id="CHEBI:15377"/>
        <dbReference type="ChEBI" id="CHEBI:15379"/>
        <dbReference type="ChEBI" id="CHEBI:16240"/>
        <dbReference type="ChEBI" id="CHEBI:28938"/>
        <dbReference type="ChEBI" id="CHEBI:36655"/>
        <dbReference type="ChEBI" id="CHEBI:57305"/>
        <dbReference type="EC" id="1.4.3.19"/>
    </reaction>
</comment>
<keyword evidence="2" id="KW-0784">Thiamine biosynthesis</keyword>
<dbReference type="GO" id="GO:0009229">
    <property type="term" value="P:thiamine diphosphate biosynthetic process"/>
    <property type="evidence" value="ECO:0007669"/>
    <property type="project" value="UniProtKB-UniPathway"/>
</dbReference>
<reference evidence="7 8" key="1">
    <citation type="submission" date="2019-11" db="EMBL/GenBank/DDBJ databases">
        <title>Complete genome sequence of Corynebacterium kalinowskii 1959, a novel Corynebacterium species isolated from soil of a small paddock in Vilsendorf, Germany.</title>
        <authorList>
            <person name="Schaffert L."/>
            <person name="Ruwe M."/>
            <person name="Milse J."/>
            <person name="Hanuschka K."/>
            <person name="Ortseifen V."/>
            <person name="Droste J."/>
            <person name="Brandt D."/>
            <person name="Schlueter L."/>
            <person name="Kutter Y."/>
            <person name="Vinke S."/>
            <person name="Viehoefer P."/>
            <person name="Jacob L."/>
            <person name="Luebke N.-C."/>
            <person name="Schulte-Berndt E."/>
            <person name="Hain C."/>
            <person name="Linder M."/>
            <person name="Schmidt P."/>
            <person name="Wollenschlaeger L."/>
            <person name="Luttermann T."/>
            <person name="Thieme E."/>
            <person name="Hassa J."/>
            <person name="Haak M."/>
            <person name="Wittchen M."/>
            <person name="Mentz A."/>
            <person name="Persicke M."/>
            <person name="Busche T."/>
            <person name="Ruckert C."/>
        </authorList>
    </citation>
    <scope>NUCLEOTIDE SEQUENCE [LARGE SCALE GENOMIC DNA]</scope>
    <source>
        <strain evidence="7 8">2039</strain>
    </source>
</reference>
<dbReference type="Proteomes" id="UP000424462">
    <property type="component" value="Chromosome"/>
</dbReference>
<keyword evidence="3 7" id="KW-0560">Oxidoreductase</keyword>
<evidence type="ECO:0000313" key="7">
    <source>
        <dbReference type="EMBL" id="QGU07711.1"/>
    </source>
</evidence>
<dbReference type="InterPro" id="IPR036188">
    <property type="entry name" value="FAD/NAD-bd_sf"/>
</dbReference>
<evidence type="ECO:0000256" key="3">
    <source>
        <dbReference type="ARBA" id="ARBA00023002"/>
    </source>
</evidence>
<keyword evidence="8" id="KW-1185">Reference proteome</keyword>
<evidence type="ECO:0000256" key="1">
    <source>
        <dbReference type="ARBA" id="ARBA00004948"/>
    </source>
</evidence>
<dbReference type="UniPathway" id="UPA00060"/>
<organism evidence="7 8">
    <name type="scientific">Corynebacterium occultum</name>
    <dbReference type="NCBI Taxonomy" id="2675219"/>
    <lineage>
        <taxon>Bacteria</taxon>
        <taxon>Bacillati</taxon>
        <taxon>Actinomycetota</taxon>
        <taxon>Actinomycetes</taxon>
        <taxon>Mycobacteriales</taxon>
        <taxon>Corynebacteriaceae</taxon>
        <taxon>Corynebacterium</taxon>
    </lineage>
</organism>
<dbReference type="GO" id="GO:0050660">
    <property type="term" value="F:flavin adenine dinucleotide binding"/>
    <property type="evidence" value="ECO:0007669"/>
    <property type="project" value="InterPro"/>
</dbReference>